<sequence length="441" mass="48123">MGAGASSHPDYADEHAAIAAGKTTEEIEAWKASQATAANDPAGYLGWRSAAVAATPPPVPELEEGADLQKESADMMHTVVDALKTNPVFLGEGPPVPALINPDADWSGFAHWLGARVAAANALGGPRMRVCWSGTMKELGRMPRWPQDAAHILDVEELCKTWAAKQDEKGKVDGRAMCISLFSHRWEHPNIDPKEAHPDTPDGTKAKALAKYGSNGTCPIFHPHHIFDYFMWIDYAGIHQDDPRECVTGIAKLPAYISCCIEMIFYFTDKYEARAWTRLERCVAYTFAQSPLFVFIDENYASGDSGATKALDIDALVAAHPAVFKKDEKTGGMLMEVKDPNAEDASITDPKDRKIIADLLNVIQTSTPLCPAMKMAMAASGSSEIQASAFLQFGSTFMPVDTEHWKVDSEKNHAILERRHTEAKFEGFKGGDNADKVEVTA</sequence>
<evidence type="ECO:0000313" key="2">
    <source>
        <dbReference type="Proteomes" id="UP001162640"/>
    </source>
</evidence>
<comment type="caution">
    <text evidence="1">The sequence shown here is derived from an EMBL/GenBank/DDBJ whole genome shotgun (WGS) entry which is preliminary data.</text>
</comment>
<dbReference type="EMBL" id="BLQM01000189">
    <property type="protein sequence ID" value="GMH73866.1"/>
    <property type="molecule type" value="Genomic_DNA"/>
</dbReference>
<organism evidence="1 2">
    <name type="scientific">Triparma laevis f. inornata</name>
    <dbReference type="NCBI Taxonomy" id="1714386"/>
    <lineage>
        <taxon>Eukaryota</taxon>
        <taxon>Sar</taxon>
        <taxon>Stramenopiles</taxon>
        <taxon>Ochrophyta</taxon>
        <taxon>Bolidophyceae</taxon>
        <taxon>Parmales</taxon>
        <taxon>Triparmaceae</taxon>
        <taxon>Triparma</taxon>
    </lineage>
</organism>
<gene>
    <name evidence="1" type="ORF">TL16_g06308</name>
</gene>
<dbReference type="AlphaFoldDB" id="A0A9W7AJ74"/>
<accession>A0A9W7AJ74</accession>
<protein>
    <submittedName>
        <fullName evidence="1">Uncharacterized protein</fullName>
    </submittedName>
</protein>
<reference evidence="2" key="1">
    <citation type="journal article" date="2023" name="Commun. Biol.">
        <title>Genome analysis of Parmales, the sister group of diatoms, reveals the evolutionary specialization of diatoms from phago-mixotrophs to photoautotrophs.</title>
        <authorList>
            <person name="Ban H."/>
            <person name="Sato S."/>
            <person name="Yoshikawa S."/>
            <person name="Yamada K."/>
            <person name="Nakamura Y."/>
            <person name="Ichinomiya M."/>
            <person name="Sato N."/>
            <person name="Blanc-Mathieu R."/>
            <person name="Endo H."/>
            <person name="Kuwata A."/>
            <person name="Ogata H."/>
        </authorList>
    </citation>
    <scope>NUCLEOTIDE SEQUENCE [LARGE SCALE GENOMIC DNA]</scope>
</reference>
<name>A0A9W7AJ74_9STRA</name>
<proteinExistence type="predicted"/>
<dbReference type="Proteomes" id="UP001162640">
    <property type="component" value="Unassembled WGS sequence"/>
</dbReference>
<evidence type="ECO:0000313" key="1">
    <source>
        <dbReference type="EMBL" id="GMH73866.1"/>
    </source>
</evidence>